<accession>A0A9N8VDH0</accession>
<keyword evidence="7" id="KW-1185">Reference proteome</keyword>
<dbReference type="EMBL" id="CAJVPP010000111">
    <property type="protein sequence ID" value="CAG8443923.1"/>
    <property type="molecule type" value="Genomic_DNA"/>
</dbReference>
<evidence type="ECO:0000256" key="3">
    <source>
        <dbReference type="SAM" id="Coils"/>
    </source>
</evidence>
<sequence length="429" mass="48659">MNSYPYLTLQQKLENIDSSLKETVQHYIRLIIDSHSTQNNDIIKSNTSYALQLRESEIKTRQLQAEYIELRVTVAQLRAKVEKLKHKKASTNDNFKESVKSASDKIIALVQQLQGAADSLSTIVDPESTRGSSFISDVSSILGSSIDLTNGGLGVASGSQYSELMSNMDITLDILPHKKKPLAVYRKKPKALVSINEFNEEQKYQRTSAFASSSHKPELVEEEPLQLEIADTDHKFQRVQTKIPQKLKLTTFAKTESTSKQKLDETNYASQRDQVPQYLQQHVENLSMDIVIDQVEQESKYSERTRGDVVDGTTSSAFEQQAPIIASSLVTTNNEHSLVPMTVAITPFQKESYEPDNSQKAEESLQNIGVSEKYNKKSIRVEPEWMFEMNEGESRGRKRFQVNYAEPNLRSKLRRGDPHTYTLETDSRK</sequence>
<gene>
    <name evidence="6" type="ORF">FMOSSE_LOCUS1028</name>
</gene>
<comment type="similarity">
    <text evidence="1">Belongs to the shugoshin family.</text>
</comment>
<reference evidence="6" key="1">
    <citation type="submission" date="2021-06" db="EMBL/GenBank/DDBJ databases">
        <authorList>
            <person name="Kallberg Y."/>
            <person name="Tangrot J."/>
            <person name="Rosling A."/>
        </authorList>
    </citation>
    <scope>NUCLEOTIDE SEQUENCE</scope>
    <source>
        <strain evidence="6">87-6 pot B 2015</strain>
    </source>
</reference>
<dbReference type="GO" id="GO:0045132">
    <property type="term" value="P:meiotic chromosome segregation"/>
    <property type="evidence" value="ECO:0007669"/>
    <property type="project" value="InterPro"/>
</dbReference>
<dbReference type="AlphaFoldDB" id="A0A9N8VDH0"/>
<dbReference type="Pfam" id="PF07557">
    <property type="entry name" value="Shugoshin_C"/>
    <property type="match status" value="1"/>
</dbReference>
<feature type="region of interest" description="Disordered" evidence="4">
    <location>
        <begin position="409"/>
        <end position="429"/>
    </location>
</feature>
<dbReference type="Proteomes" id="UP000789375">
    <property type="component" value="Unassembled WGS sequence"/>
</dbReference>
<evidence type="ECO:0000256" key="1">
    <source>
        <dbReference type="ARBA" id="ARBA00010845"/>
    </source>
</evidence>
<evidence type="ECO:0000313" key="7">
    <source>
        <dbReference type="Proteomes" id="UP000789375"/>
    </source>
</evidence>
<keyword evidence="3" id="KW-0175">Coiled coil</keyword>
<evidence type="ECO:0000256" key="4">
    <source>
        <dbReference type="SAM" id="MobiDB-lite"/>
    </source>
</evidence>
<protein>
    <submittedName>
        <fullName evidence="6">177_t:CDS:1</fullName>
    </submittedName>
</protein>
<evidence type="ECO:0000256" key="2">
    <source>
        <dbReference type="ARBA" id="ARBA00022829"/>
    </source>
</evidence>
<comment type="caution">
    <text evidence="6">The sequence shown here is derived from an EMBL/GenBank/DDBJ whole genome shotgun (WGS) entry which is preliminary data.</text>
</comment>
<evidence type="ECO:0000313" key="6">
    <source>
        <dbReference type="EMBL" id="CAG8443923.1"/>
    </source>
</evidence>
<feature type="coiled-coil region" evidence="3">
    <location>
        <begin position="60"/>
        <end position="94"/>
    </location>
</feature>
<dbReference type="InterPro" id="IPR011515">
    <property type="entry name" value="Shugoshin_C"/>
</dbReference>
<keyword evidence="2" id="KW-0159">Chromosome partition</keyword>
<dbReference type="GO" id="GO:0005634">
    <property type="term" value="C:nucleus"/>
    <property type="evidence" value="ECO:0007669"/>
    <property type="project" value="InterPro"/>
</dbReference>
<evidence type="ECO:0000259" key="5">
    <source>
        <dbReference type="Pfam" id="PF07557"/>
    </source>
</evidence>
<organism evidence="6 7">
    <name type="scientific">Funneliformis mosseae</name>
    <name type="common">Endomycorrhizal fungus</name>
    <name type="synonym">Glomus mosseae</name>
    <dbReference type="NCBI Taxonomy" id="27381"/>
    <lineage>
        <taxon>Eukaryota</taxon>
        <taxon>Fungi</taxon>
        <taxon>Fungi incertae sedis</taxon>
        <taxon>Mucoromycota</taxon>
        <taxon>Glomeromycotina</taxon>
        <taxon>Glomeromycetes</taxon>
        <taxon>Glomerales</taxon>
        <taxon>Glomeraceae</taxon>
        <taxon>Funneliformis</taxon>
    </lineage>
</organism>
<feature type="domain" description="Shugoshin C-terminal" evidence="5">
    <location>
        <begin position="399"/>
        <end position="415"/>
    </location>
</feature>
<dbReference type="GO" id="GO:0000775">
    <property type="term" value="C:chromosome, centromeric region"/>
    <property type="evidence" value="ECO:0007669"/>
    <property type="project" value="InterPro"/>
</dbReference>
<name>A0A9N8VDH0_FUNMO</name>
<proteinExistence type="inferred from homology"/>